<dbReference type="Pfam" id="PF10184">
    <property type="entry name" value="DUF2358"/>
    <property type="match status" value="1"/>
</dbReference>
<dbReference type="AlphaFoldDB" id="A0AAU8JD37"/>
<protein>
    <submittedName>
        <fullName evidence="1">DUF2358 domain-containing protein</fullName>
    </submittedName>
</protein>
<evidence type="ECO:0000313" key="1">
    <source>
        <dbReference type="EMBL" id="XCM36695.1"/>
    </source>
</evidence>
<accession>A0AAU8JD37</accession>
<name>A0AAU8JD37_9CYAN</name>
<reference evidence="1" key="1">
    <citation type="submission" date="2024-07" db="EMBL/GenBank/DDBJ databases">
        <authorList>
            <person name="Kim Y.J."/>
            <person name="Jeong J.Y."/>
        </authorList>
    </citation>
    <scope>NUCLEOTIDE SEQUENCE</scope>
    <source>
        <strain evidence="1">GIHE-MW2</strain>
    </source>
</reference>
<dbReference type="SUPFAM" id="SSF54427">
    <property type="entry name" value="NTF2-like"/>
    <property type="match status" value="1"/>
</dbReference>
<organism evidence="1">
    <name type="scientific">Planktothricoides raciborskii GIHE-MW2</name>
    <dbReference type="NCBI Taxonomy" id="2792601"/>
    <lineage>
        <taxon>Bacteria</taxon>
        <taxon>Bacillati</taxon>
        <taxon>Cyanobacteriota</taxon>
        <taxon>Cyanophyceae</taxon>
        <taxon>Oscillatoriophycideae</taxon>
        <taxon>Oscillatoriales</taxon>
        <taxon>Oscillatoriaceae</taxon>
        <taxon>Planktothricoides</taxon>
    </lineage>
</organism>
<dbReference type="PANTHER" id="PTHR34123">
    <property type="entry name" value="OS04G0578200 PROTEIN"/>
    <property type="match status" value="1"/>
</dbReference>
<dbReference type="EMBL" id="CP159837">
    <property type="protein sequence ID" value="XCM36695.1"/>
    <property type="molecule type" value="Genomic_DNA"/>
</dbReference>
<dbReference type="InterPro" id="IPR032710">
    <property type="entry name" value="NTF2-like_dom_sf"/>
</dbReference>
<dbReference type="InterPro" id="IPR018790">
    <property type="entry name" value="DUF2358"/>
</dbReference>
<dbReference type="Gene3D" id="3.10.450.50">
    <property type="match status" value="1"/>
</dbReference>
<sequence>MKIIEILKQDYQKFPADQTYSIYAENVYFKDPMNQFLGIERYRQMIGFIRTWFKEIQLELHEISQQENTIKTRWTLNWTTPLPWQPRISIPGWSELKLNPEGLISSHIDYWDISRLDVLKQHFIASKKPLN</sequence>
<proteinExistence type="predicted"/>
<gene>
    <name evidence="1" type="ORF">ABWT76_005469</name>
</gene>
<dbReference type="PANTHER" id="PTHR34123:SF1">
    <property type="entry name" value="OS04G0578200 PROTEIN"/>
    <property type="match status" value="1"/>
</dbReference>
<dbReference type="RefSeq" id="WP_054467557.1">
    <property type="nucleotide sequence ID" value="NZ_CP159837.1"/>
</dbReference>